<organism evidence="5 6">
    <name type="scientific">Linderina pennispora</name>
    <dbReference type="NCBI Taxonomy" id="61395"/>
    <lineage>
        <taxon>Eukaryota</taxon>
        <taxon>Fungi</taxon>
        <taxon>Fungi incertae sedis</taxon>
        <taxon>Zoopagomycota</taxon>
        <taxon>Kickxellomycotina</taxon>
        <taxon>Kickxellomycetes</taxon>
        <taxon>Kickxellales</taxon>
        <taxon>Kickxellaceae</taxon>
        <taxon>Linderina</taxon>
    </lineage>
</organism>
<dbReference type="GeneID" id="63804075"/>
<dbReference type="InterPro" id="IPR023214">
    <property type="entry name" value="HAD_sf"/>
</dbReference>
<name>A0A1Y1W9Q7_9FUNG</name>
<gene>
    <name evidence="5" type="ORF">DL89DRAFT_267277</name>
</gene>
<evidence type="ECO:0000256" key="4">
    <source>
        <dbReference type="ARBA" id="ARBA00022842"/>
    </source>
</evidence>
<evidence type="ECO:0000256" key="3">
    <source>
        <dbReference type="ARBA" id="ARBA00022801"/>
    </source>
</evidence>
<proteinExistence type="predicted"/>
<dbReference type="InterPro" id="IPR023198">
    <property type="entry name" value="PGP-like_dom2"/>
</dbReference>
<evidence type="ECO:0000313" key="6">
    <source>
        <dbReference type="Proteomes" id="UP000193922"/>
    </source>
</evidence>
<dbReference type="InterPro" id="IPR036412">
    <property type="entry name" value="HAD-like_sf"/>
</dbReference>
<keyword evidence="2" id="KW-0479">Metal-binding</keyword>
<protein>
    <submittedName>
        <fullName evidence="5">Haloacid dehalogenase-like hydrolase domain-containing 1</fullName>
    </submittedName>
</protein>
<dbReference type="SFLD" id="SFLDS00003">
    <property type="entry name" value="Haloacid_Dehalogenase"/>
    <property type="match status" value="1"/>
</dbReference>
<keyword evidence="4" id="KW-0460">Magnesium</keyword>
<keyword evidence="3 5" id="KW-0378">Hydrolase</keyword>
<dbReference type="InterPro" id="IPR006439">
    <property type="entry name" value="HAD-SF_hydro_IA"/>
</dbReference>
<dbReference type="Pfam" id="PF00702">
    <property type="entry name" value="Hydrolase"/>
    <property type="match status" value="1"/>
</dbReference>
<accession>A0A1Y1W9Q7</accession>
<reference evidence="5 6" key="1">
    <citation type="submission" date="2016-07" db="EMBL/GenBank/DDBJ databases">
        <title>Pervasive Adenine N6-methylation of Active Genes in Fungi.</title>
        <authorList>
            <consortium name="DOE Joint Genome Institute"/>
            <person name="Mondo S.J."/>
            <person name="Dannebaum R.O."/>
            <person name="Kuo R.C."/>
            <person name="Labutti K."/>
            <person name="Haridas S."/>
            <person name="Kuo A."/>
            <person name="Salamov A."/>
            <person name="Ahrendt S.R."/>
            <person name="Lipzen A."/>
            <person name="Sullivan W."/>
            <person name="Andreopoulos W.B."/>
            <person name="Clum A."/>
            <person name="Lindquist E."/>
            <person name="Daum C."/>
            <person name="Ramamoorthy G.K."/>
            <person name="Gryganskyi A."/>
            <person name="Culley D."/>
            <person name="Magnuson J.K."/>
            <person name="James T.Y."/>
            <person name="O'Malley M.A."/>
            <person name="Stajich J.E."/>
            <person name="Spatafora J.W."/>
            <person name="Visel A."/>
            <person name="Grigoriev I.V."/>
        </authorList>
    </citation>
    <scope>NUCLEOTIDE SEQUENCE [LARGE SCALE GENOMIC DNA]</scope>
    <source>
        <strain evidence="5 6">ATCC 12442</strain>
    </source>
</reference>
<dbReference type="GO" id="GO:0016791">
    <property type="term" value="F:phosphatase activity"/>
    <property type="evidence" value="ECO:0007669"/>
    <property type="project" value="UniProtKB-ARBA"/>
</dbReference>
<evidence type="ECO:0000256" key="2">
    <source>
        <dbReference type="ARBA" id="ARBA00022723"/>
    </source>
</evidence>
<dbReference type="Gene3D" id="1.10.150.240">
    <property type="entry name" value="Putative phosphatase, domain 2"/>
    <property type="match status" value="1"/>
</dbReference>
<sequence length="234" mass="25617">MSAQPSIKACIFDMDGLLLDTESIYSEVTNRILAPYGKTFPLATKLKMMGRDVRTATNILLEDLQLPLTFDEYNSQALALKQQLFGEAELMPGVEKLLRHLSKHKIPIAVATSSARPMFDLKTGKHQDLFALFQGNITCGDDPAIEHAKPAPDLFLTAMKRLGKGLTSADCLVFEDASNGIAAATNAKMSSIWVHDMRFSPDGSVPEGIHGATERVTTLVDFDPAKYGLPRYDS</sequence>
<dbReference type="STRING" id="61395.A0A1Y1W9Q7"/>
<dbReference type="Gene3D" id="3.40.50.1000">
    <property type="entry name" value="HAD superfamily/HAD-like"/>
    <property type="match status" value="1"/>
</dbReference>
<evidence type="ECO:0000313" key="5">
    <source>
        <dbReference type="EMBL" id="ORX70048.1"/>
    </source>
</evidence>
<dbReference type="FunFam" id="3.40.50.1000:FF:000055">
    <property type="entry name" value="Haloacid dehalogenase-like hydrolase family protein"/>
    <property type="match status" value="1"/>
</dbReference>
<dbReference type="GO" id="GO:0046872">
    <property type="term" value="F:metal ion binding"/>
    <property type="evidence" value="ECO:0007669"/>
    <property type="project" value="UniProtKB-KW"/>
</dbReference>
<comment type="caution">
    <text evidence="5">The sequence shown here is derived from an EMBL/GenBank/DDBJ whole genome shotgun (WGS) entry which is preliminary data.</text>
</comment>
<dbReference type="PANTHER" id="PTHR18901:SF38">
    <property type="entry name" value="PSEUDOURIDINE-5'-PHOSPHATASE"/>
    <property type="match status" value="1"/>
</dbReference>
<dbReference type="RefSeq" id="XP_040743686.1">
    <property type="nucleotide sequence ID" value="XM_040887427.1"/>
</dbReference>
<keyword evidence="6" id="KW-1185">Reference proteome</keyword>
<dbReference type="SUPFAM" id="SSF56784">
    <property type="entry name" value="HAD-like"/>
    <property type="match status" value="1"/>
</dbReference>
<dbReference type="SFLD" id="SFLDG01129">
    <property type="entry name" value="C1.5:_HAD__Beta-PGM__Phosphata"/>
    <property type="match status" value="1"/>
</dbReference>
<dbReference type="OrthoDB" id="40579at2759"/>
<dbReference type="FunFam" id="1.10.150.240:FF:000001">
    <property type="entry name" value="Haloacid dehalogenase-like hydrolase domain"/>
    <property type="match status" value="1"/>
</dbReference>
<dbReference type="AlphaFoldDB" id="A0A1Y1W9Q7"/>
<evidence type="ECO:0000256" key="1">
    <source>
        <dbReference type="ARBA" id="ARBA00001946"/>
    </source>
</evidence>
<dbReference type="EMBL" id="MCFD01000006">
    <property type="protein sequence ID" value="ORX70048.1"/>
    <property type="molecule type" value="Genomic_DNA"/>
</dbReference>
<dbReference type="PANTHER" id="PTHR18901">
    <property type="entry name" value="2-DEOXYGLUCOSE-6-PHOSPHATE PHOSPHATASE 2"/>
    <property type="match status" value="1"/>
</dbReference>
<dbReference type="NCBIfam" id="TIGR01509">
    <property type="entry name" value="HAD-SF-IA-v3"/>
    <property type="match status" value="1"/>
</dbReference>
<comment type="cofactor">
    <cofactor evidence="1">
        <name>Mg(2+)</name>
        <dbReference type="ChEBI" id="CHEBI:18420"/>
    </cofactor>
</comment>
<dbReference type="Proteomes" id="UP000193922">
    <property type="component" value="Unassembled WGS sequence"/>
</dbReference>